<accession>A0A368FRS2</accession>
<dbReference type="AlphaFoldDB" id="A0A368FRS2"/>
<evidence type="ECO:0000313" key="2">
    <source>
        <dbReference type="EMBL" id="RCN33530.1"/>
    </source>
</evidence>
<evidence type="ECO:0000313" key="3">
    <source>
        <dbReference type="Proteomes" id="UP000252519"/>
    </source>
</evidence>
<dbReference type="OrthoDB" id="6124324at2759"/>
<feature type="region of interest" description="Disordered" evidence="1">
    <location>
        <begin position="203"/>
        <end position="231"/>
    </location>
</feature>
<evidence type="ECO:0000256" key="1">
    <source>
        <dbReference type="SAM" id="MobiDB-lite"/>
    </source>
</evidence>
<keyword evidence="3" id="KW-1185">Reference proteome</keyword>
<comment type="caution">
    <text evidence="2">The sequence shown here is derived from an EMBL/GenBank/DDBJ whole genome shotgun (WGS) entry which is preliminary data.</text>
</comment>
<protein>
    <recommendedName>
        <fullName evidence="4">Nuclease HARBI1</fullName>
    </recommendedName>
</protein>
<name>A0A368FRS2_ANCCA</name>
<dbReference type="EMBL" id="JOJR01000905">
    <property type="protein sequence ID" value="RCN33530.1"/>
    <property type="molecule type" value="Genomic_DNA"/>
</dbReference>
<organism evidence="2 3">
    <name type="scientific">Ancylostoma caninum</name>
    <name type="common">Dog hookworm</name>
    <dbReference type="NCBI Taxonomy" id="29170"/>
    <lineage>
        <taxon>Eukaryota</taxon>
        <taxon>Metazoa</taxon>
        <taxon>Ecdysozoa</taxon>
        <taxon>Nematoda</taxon>
        <taxon>Chromadorea</taxon>
        <taxon>Rhabditida</taxon>
        <taxon>Rhabditina</taxon>
        <taxon>Rhabditomorpha</taxon>
        <taxon>Strongyloidea</taxon>
        <taxon>Ancylostomatidae</taxon>
        <taxon>Ancylostomatinae</taxon>
        <taxon>Ancylostoma</taxon>
    </lineage>
</organism>
<evidence type="ECO:0008006" key="4">
    <source>
        <dbReference type="Google" id="ProtNLM"/>
    </source>
</evidence>
<proteinExistence type="predicted"/>
<feature type="compositionally biased region" description="Acidic residues" evidence="1">
    <location>
        <begin position="216"/>
        <end position="226"/>
    </location>
</feature>
<sequence>MDEVDDWIRESIFRVYVGRIVRDRSSLLDVLDDEAFRVRFRLTRTSFNHVCAIIHGSLTFEDGRGKTCSTALALALSLQIMSSDTRQRVEGDVLNVSQPTASRILTAVLDAAMASRDKFITWPNREDEEQIKLRFYQLTGIPGVIGCVDGSHVEIRAPLETEYAYVNRKGWHSINVGYDVPKSSKLILFAVAMRNVANIHHDPIFDQEVPNQREQPEEEEDSEAEAAEQHSSAISFRNHIIANYFSR</sequence>
<dbReference type="STRING" id="29170.A0A368FRS2"/>
<reference evidence="2 3" key="1">
    <citation type="submission" date="2014-10" db="EMBL/GenBank/DDBJ databases">
        <title>Draft genome of the hookworm Ancylostoma caninum.</title>
        <authorList>
            <person name="Mitreva M."/>
        </authorList>
    </citation>
    <scope>NUCLEOTIDE SEQUENCE [LARGE SCALE GENOMIC DNA]</scope>
    <source>
        <strain evidence="2 3">Baltimore</strain>
    </source>
</reference>
<gene>
    <name evidence="2" type="ORF">ANCCAN_20639</name>
</gene>
<dbReference type="Proteomes" id="UP000252519">
    <property type="component" value="Unassembled WGS sequence"/>
</dbReference>